<reference evidence="1 2" key="1">
    <citation type="journal article" date="2015" name="PLoS ONE">
        <title>Genome Sequence of Bacillus endophyticus and Analysis of Its Companion Mechanism in the Ketogulonigenium vulgare-Bacillus Strain Consortium.</title>
        <authorList>
            <person name="Jia N."/>
            <person name="Du J."/>
            <person name="Ding M.Z."/>
            <person name="Gao F."/>
            <person name="Yuan Y.J."/>
        </authorList>
    </citation>
    <scope>NUCLEOTIDE SEQUENCE [LARGE SCALE GENOMIC DNA]</scope>
    <source>
        <strain evidence="1 2">Hbe603</strain>
    </source>
</reference>
<evidence type="ECO:0000313" key="2">
    <source>
        <dbReference type="Proteomes" id="UP000036202"/>
    </source>
</evidence>
<dbReference type="GeneID" id="93702107"/>
<accession>A0A1X7ERZ6</accession>
<accession>A0A0H4KGI3</accession>
<gene>
    <name evidence="1" type="ORF">BEH_14860</name>
</gene>
<dbReference type="KEGG" id="beo:BEH_14860"/>
<dbReference type="PATRIC" id="fig|135735.6.peg.3143"/>
<dbReference type="EMBL" id="CP011974">
    <property type="protein sequence ID" value="AKO93242.1"/>
    <property type="molecule type" value="Genomic_DNA"/>
</dbReference>
<keyword evidence="2" id="KW-1185">Reference proteome</keyword>
<sequence length="77" mass="8847">MTLLEIKKMLFELTVPPFSEAYVTKTLSSSNMQILSVCYSKPRDVFQIAYMTTEHPREYRNLDQAANHIYAIMKAAG</sequence>
<dbReference type="AlphaFoldDB" id="A0A1X7ERZ6"/>
<dbReference type="RefSeq" id="WP_040061099.1">
    <property type="nucleotide sequence ID" value="NZ_CP011974.1"/>
</dbReference>
<name>A0A1X7ERZ6_9BACI</name>
<dbReference type="Proteomes" id="UP000036202">
    <property type="component" value="Chromosome"/>
</dbReference>
<evidence type="ECO:0000313" key="1">
    <source>
        <dbReference type="EMBL" id="AKO93242.1"/>
    </source>
</evidence>
<proteinExistence type="predicted"/>
<protein>
    <submittedName>
        <fullName evidence="1">Uncharacterized protein</fullName>
    </submittedName>
</protein>
<reference evidence="2" key="2">
    <citation type="submission" date="2015-06" db="EMBL/GenBank/DDBJ databases">
        <title>Genome Sequence of Bacillus endophyticus and Analysis of its Companion Mechanism in the Ketogulonigenium vulgare-Bacillus strain Consortium.</title>
        <authorList>
            <person name="Jia N."/>
            <person name="Du J."/>
            <person name="Ding M.-Z."/>
            <person name="Gao F."/>
            <person name="Yuan Y.-J."/>
        </authorList>
    </citation>
    <scope>NUCLEOTIDE SEQUENCE [LARGE SCALE GENOMIC DNA]</scope>
    <source>
        <strain evidence="2">Hbe603</strain>
    </source>
</reference>
<organism evidence="1 2">
    <name type="scientific">Priestia filamentosa</name>
    <dbReference type="NCBI Taxonomy" id="1402861"/>
    <lineage>
        <taxon>Bacteria</taxon>
        <taxon>Bacillati</taxon>
        <taxon>Bacillota</taxon>
        <taxon>Bacilli</taxon>
        <taxon>Bacillales</taxon>
        <taxon>Bacillaceae</taxon>
        <taxon>Priestia</taxon>
    </lineage>
</organism>